<organism evidence="4 5">
    <name type="scientific">Cyprinus carpio</name>
    <name type="common">Common carp</name>
    <dbReference type="NCBI Taxonomy" id="7962"/>
    <lineage>
        <taxon>Eukaryota</taxon>
        <taxon>Metazoa</taxon>
        <taxon>Chordata</taxon>
        <taxon>Craniata</taxon>
        <taxon>Vertebrata</taxon>
        <taxon>Euteleostomi</taxon>
        <taxon>Actinopterygii</taxon>
        <taxon>Neopterygii</taxon>
        <taxon>Teleostei</taxon>
        <taxon>Ostariophysi</taxon>
        <taxon>Cypriniformes</taxon>
        <taxon>Cyprinidae</taxon>
        <taxon>Cyprininae</taxon>
        <taxon>Cyprinus</taxon>
    </lineage>
</organism>
<accession>A0A8C2JT09</accession>
<evidence type="ECO:0000313" key="5">
    <source>
        <dbReference type="Proteomes" id="UP000694701"/>
    </source>
</evidence>
<dbReference type="AlphaFoldDB" id="A0A8C2JT09"/>
<name>A0A8C2JT09_CYPCA</name>
<protein>
    <recommendedName>
        <fullName evidence="6">L1 transposable element RRM domain-containing protein</fullName>
    </recommendedName>
</protein>
<comment type="similarity">
    <text evidence="1">Belongs to the transposase 22 family.</text>
</comment>
<evidence type="ECO:0000313" key="4">
    <source>
        <dbReference type="Ensembl" id="ENSCCRP00020098744.1"/>
    </source>
</evidence>
<dbReference type="PANTHER" id="PTHR11505">
    <property type="entry name" value="L1 TRANSPOSABLE ELEMENT-RELATED"/>
    <property type="match status" value="1"/>
</dbReference>
<evidence type="ECO:0008006" key="6">
    <source>
        <dbReference type="Google" id="ProtNLM"/>
    </source>
</evidence>
<dbReference type="Proteomes" id="UP000694701">
    <property type="component" value="Unplaced"/>
</dbReference>
<reference evidence="4" key="1">
    <citation type="submission" date="2025-08" db="UniProtKB">
        <authorList>
            <consortium name="Ensembl"/>
        </authorList>
    </citation>
    <scope>IDENTIFICATION</scope>
</reference>
<dbReference type="InterPro" id="IPR004244">
    <property type="entry name" value="Transposase_22"/>
</dbReference>
<evidence type="ECO:0000256" key="3">
    <source>
        <dbReference type="SAM" id="MobiDB-lite"/>
    </source>
</evidence>
<evidence type="ECO:0000256" key="2">
    <source>
        <dbReference type="SAM" id="Coils"/>
    </source>
</evidence>
<feature type="coiled-coil region" evidence="2">
    <location>
        <begin position="101"/>
        <end position="135"/>
    </location>
</feature>
<sequence>HHHCTFCMSPLSDTPISSLKGTRAGGKNNPQSKVPHPGQESGKMSDDATNPLTTDTLVSELDKLRRNMTGELTALLNSSLESIHSSIASIGSTLATQATTITDMETSLSDHSDRITHLEQEVSTLQSKLVLATEENVALRANVEDLVSRSKRQNIRVVGLPEDIEGKDVRQFMTDLFTEVVGDALPAPPELDRAHRSLRPKPRQGQNSRPIIVRFHRYIEKEAVLKWAKSSKEITFKGHRIKFYEDFCASVANRRASFNNVKGLLYKRGVRFGMLYPARLRVSYNGSEYYFDSSDAERLRPLFVFSFIYTRE</sequence>
<dbReference type="Ensembl" id="ENSCCRT00020107965.1">
    <property type="protein sequence ID" value="ENSCCRP00020098744.1"/>
    <property type="gene ID" value="ENSCCRG00020045388.1"/>
</dbReference>
<feature type="region of interest" description="Disordered" evidence="3">
    <location>
        <begin position="15"/>
        <end position="52"/>
    </location>
</feature>
<dbReference type="FunFam" id="3.30.70.1820:FF:000002">
    <property type="entry name" value="LINE-1 retrotransposable element ORF1 protein"/>
    <property type="match status" value="1"/>
</dbReference>
<proteinExistence type="inferred from homology"/>
<dbReference type="Gene3D" id="3.30.70.1820">
    <property type="entry name" value="L1 transposable element, RRM domain"/>
    <property type="match status" value="1"/>
</dbReference>
<evidence type="ECO:0000256" key="1">
    <source>
        <dbReference type="ARBA" id="ARBA00061640"/>
    </source>
</evidence>
<keyword evidence="2" id="KW-0175">Coiled coil</keyword>